<dbReference type="InterPro" id="IPR005546">
    <property type="entry name" value="Autotransporte_beta"/>
</dbReference>
<dbReference type="Pfam" id="PF03797">
    <property type="entry name" value="Autotransporter"/>
    <property type="match status" value="1"/>
</dbReference>
<name>A0A0M6Y9A3_9HYPH</name>
<feature type="domain" description="Autotransporter" evidence="1">
    <location>
        <begin position="1"/>
        <end position="83"/>
    </location>
</feature>
<keyword evidence="2" id="KW-0378">Hydrolase</keyword>
<sequence>MNFHGGLGWQHAFGPLNPSVQNSFAGGADFTVWGAPIARDVLTVDAGLDIDLAENTTFGVAYGGYLSGESALHDLKANLTFRF</sequence>
<reference evidence="3" key="1">
    <citation type="submission" date="2015-07" db="EMBL/GenBank/DDBJ databases">
        <authorList>
            <person name="Rodrigo-Torres Lidia"/>
            <person name="Arahal R.David."/>
        </authorList>
    </citation>
    <scope>NUCLEOTIDE SEQUENCE [LARGE SCALE GENOMIC DNA]</scope>
    <source>
        <strain evidence="3">CECT 4801</strain>
    </source>
</reference>
<dbReference type="PROSITE" id="PS51208">
    <property type="entry name" value="AUTOTRANSPORTER"/>
    <property type="match status" value="1"/>
</dbReference>
<dbReference type="InterPro" id="IPR036709">
    <property type="entry name" value="Autotransporte_beta_dom_sf"/>
</dbReference>
<evidence type="ECO:0000313" key="3">
    <source>
        <dbReference type="Proteomes" id="UP000048926"/>
    </source>
</evidence>
<evidence type="ECO:0000259" key="1">
    <source>
        <dbReference type="PROSITE" id="PS51208"/>
    </source>
</evidence>
<keyword evidence="2" id="KW-0645">Protease</keyword>
<dbReference type="Proteomes" id="UP000048926">
    <property type="component" value="Unassembled WGS sequence"/>
</dbReference>
<dbReference type="EC" id="3.4.21.-" evidence="2"/>
<dbReference type="SUPFAM" id="SSF103515">
    <property type="entry name" value="Autotransporter"/>
    <property type="match status" value="1"/>
</dbReference>
<keyword evidence="3" id="KW-1185">Reference proteome</keyword>
<proteinExistence type="predicted"/>
<organism evidence="2 3">
    <name type="scientific">Roseibium aggregatum</name>
    <dbReference type="NCBI Taxonomy" id="187304"/>
    <lineage>
        <taxon>Bacteria</taxon>
        <taxon>Pseudomonadati</taxon>
        <taxon>Pseudomonadota</taxon>
        <taxon>Alphaproteobacteria</taxon>
        <taxon>Hyphomicrobiales</taxon>
        <taxon>Stappiaceae</taxon>
        <taxon>Roseibium</taxon>
    </lineage>
</organism>
<dbReference type="GO" id="GO:0008233">
    <property type="term" value="F:peptidase activity"/>
    <property type="evidence" value="ECO:0007669"/>
    <property type="project" value="UniProtKB-KW"/>
</dbReference>
<protein>
    <submittedName>
        <fullName evidence="2">Extracellular serine protease</fullName>
        <ecNumber evidence="2">3.4.21.-</ecNumber>
    </submittedName>
</protein>
<gene>
    <name evidence="2" type="ORF">LAL4801_05121</name>
</gene>
<evidence type="ECO:0000313" key="2">
    <source>
        <dbReference type="EMBL" id="CTQ46662.1"/>
    </source>
</evidence>
<dbReference type="GO" id="GO:0006508">
    <property type="term" value="P:proteolysis"/>
    <property type="evidence" value="ECO:0007669"/>
    <property type="project" value="UniProtKB-KW"/>
</dbReference>
<dbReference type="Gene3D" id="2.40.128.130">
    <property type="entry name" value="Autotransporter beta-domain"/>
    <property type="match status" value="1"/>
</dbReference>
<accession>A0A0M6Y9A3</accession>
<dbReference type="EMBL" id="CXST01000004">
    <property type="protein sequence ID" value="CTQ46662.1"/>
    <property type="molecule type" value="Genomic_DNA"/>
</dbReference>
<dbReference type="AlphaFoldDB" id="A0A0M6Y9A3"/>